<dbReference type="PANTHER" id="PTHR46709">
    <property type="entry name" value="PROTEIN CBG23488-RELATED"/>
    <property type="match status" value="1"/>
</dbReference>
<evidence type="ECO:0000313" key="4">
    <source>
        <dbReference type="Proteomes" id="UP000274756"/>
    </source>
</evidence>
<dbReference type="Proteomes" id="UP000274756">
    <property type="component" value="Unassembled WGS sequence"/>
</dbReference>
<keyword evidence="1" id="KW-1133">Transmembrane helix</keyword>
<evidence type="ECO:0000313" key="3">
    <source>
        <dbReference type="Proteomes" id="UP000038040"/>
    </source>
</evidence>
<evidence type="ECO:0000256" key="1">
    <source>
        <dbReference type="SAM" id="Phobius"/>
    </source>
</evidence>
<keyword evidence="1" id="KW-0472">Membrane</keyword>
<reference evidence="2 4" key="2">
    <citation type="submission" date="2018-11" db="EMBL/GenBank/DDBJ databases">
        <authorList>
            <consortium name="Pathogen Informatics"/>
        </authorList>
    </citation>
    <scope>NUCLEOTIDE SEQUENCE [LARGE SCALE GENOMIC DNA]</scope>
</reference>
<keyword evidence="4" id="KW-1185">Reference proteome</keyword>
<dbReference type="OrthoDB" id="5874906at2759"/>
<reference evidence="5" key="1">
    <citation type="submission" date="2017-02" db="UniProtKB">
        <authorList>
            <consortium name="WormBaseParasite"/>
        </authorList>
    </citation>
    <scope>IDENTIFICATION</scope>
</reference>
<accession>A0A0N4U3U6</accession>
<dbReference type="Proteomes" id="UP000038040">
    <property type="component" value="Unplaced"/>
</dbReference>
<dbReference type="PROSITE" id="PS51257">
    <property type="entry name" value="PROKAR_LIPOPROTEIN"/>
    <property type="match status" value="1"/>
</dbReference>
<feature type="transmembrane region" description="Helical" evidence="1">
    <location>
        <begin position="75"/>
        <end position="101"/>
    </location>
</feature>
<organism evidence="3 5">
    <name type="scientific">Dracunculus medinensis</name>
    <name type="common">Guinea worm</name>
    <dbReference type="NCBI Taxonomy" id="318479"/>
    <lineage>
        <taxon>Eukaryota</taxon>
        <taxon>Metazoa</taxon>
        <taxon>Ecdysozoa</taxon>
        <taxon>Nematoda</taxon>
        <taxon>Chromadorea</taxon>
        <taxon>Rhabditida</taxon>
        <taxon>Spirurina</taxon>
        <taxon>Dracunculoidea</taxon>
        <taxon>Dracunculidae</taxon>
        <taxon>Dracunculus</taxon>
    </lineage>
</organism>
<protein>
    <submittedName>
        <fullName evidence="5">G_PROTEIN_RECEP_F1_2 domain-containing protein</fullName>
    </submittedName>
</protein>
<proteinExistence type="predicted"/>
<dbReference type="EMBL" id="UYYG01001153">
    <property type="protein sequence ID" value="VDN55800.1"/>
    <property type="molecule type" value="Genomic_DNA"/>
</dbReference>
<dbReference type="WBParaSite" id="DME_0000141301-mRNA-1">
    <property type="protein sequence ID" value="DME_0000141301-mRNA-1"/>
    <property type="gene ID" value="DME_0000141301"/>
</dbReference>
<feature type="transmembrane region" description="Helical" evidence="1">
    <location>
        <begin position="121"/>
        <end position="146"/>
    </location>
</feature>
<evidence type="ECO:0000313" key="2">
    <source>
        <dbReference type="EMBL" id="VDN55800.1"/>
    </source>
</evidence>
<dbReference type="AlphaFoldDB" id="A0A0N4U3U6"/>
<feature type="transmembrane region" description="Helical" evidence="1">
    <location>
        <begin position="12"/>
        <end position="33"/>
    </location>
</feature>
<name>A0A0N4U3U6_DRAME</name>
<gene>
    <name evidence="2" type="ORF">DME_LOCUS5773</name>
</gene>
<dbReference type="PANTHER" id="PTHR46709:SF15">
    <property type="entry name" value="G_PROTEIN_RECEP_F1_2 DOMAIN-CONTAINING PROTEIN"/>
    <property type="match status" value="1"/>
</dbReference>
<evidence type="ECO:0000313" key="5">
    <source>
        <dbReference type="WBParaSite" id="DME_0000141301-mRNA-1"/>
    </source>
</evidence>
<sequence>MRIIPKNHCSIGALLAITGCLCNLLLLIIFIIGRRRQNISLYYKLLAFLDLLICFTYIWMFFLPKFSEILRIETLYILVWQANIFVYTVARMTQCAIPYIIIAQTAERFMHLKRGKTISRIIGLIFLLFKTAILFLYFYYLCVVVITH</sequence>
<feature type="transmembrane region" description="Helical" evidence="1">
    <location>
        <begin position="45"/>
        <end position="63"/>
    </location>
</feature>
<keyword evidence="1" id="KW-0812">Transmembrane</keyword>